<evidence type="ECO:0000313" key="1">
    <source>
        <dbReference type="EMBL" id="OMP00870.1"/>
    </source>
</evidence>
<dbReference type="EMBL" id="AWUE01014898">
    <property type="protein sequence ID" value="OMP00870.1"/>
    <property type="molecule type" value="Genomic_DNA"/>
</dbReference>
<protein>
    <submittedName>
        <fullName evidence="1">Uncharacterized protein</fullName>
    </submittedName>
</protein>
<dbReference type="AlphaFoldDB" id="A0A1R3K193"/>
<dbReference type="Proteomes" id="UP000187203">
    <property type="component" value="Unassembled WGS sequence"/>
</dbReference>
<name>A0A1R3K193_9ROSI</name>
<gene>
    <name evidence="1" type="ORF">COLO4_12300</name>
</gene>
<organism evidence="1 2">
    <name type="scientific">Corchorus olitorius</name>
    <dbReference type="NCBI Taxonomy" id="93759"/>
    <lineage>
        <taxon>Eukaryota</taxon>
        <taxon>Viridiplantae</taxon>
        <taxon>Streptophyta</taxon>
        <taxon>Embryophyta</taxon>
        <taxon>Tracheophyta</taxon>
        <taxon>Spermatophyta</taxon>
        <taxon>Magnoliopsida</taxon>
        <taxon>eudicotyledons</taxon>
        <taxon>Gunneridae</taxon>
        <taxon>Pentapetalae</taxon>
        <taxon>rosids</taxon>
        <taxon>malvids</taxon>
        <taxon>Malvales</taxon>
        <taxon>Malvaceae</taxon>
        <taxon>Grewioideae</taxon>
        <taxon>Apeibeae</taxon>
        <taxon>Corchorus</taxon>
    </lineage>
</organism>
<accession>A0A1R3K193</accession>
<comment type="caution">
    <text evidence="1">The sequence shown here is derived from an EMBL/GenBank/DDBJ whole genome shotgun (WGS) entry which is preliminary data.</text>
</comment>
<sequence length="157" mass="17971">MFSSFFKPSLPYKTLAAIPCLTRIAATTRSSTSRRVGVKSDRKWSSKSSSSHRLCFHNPDLVLARPYEASNPLNLLLTETRTYIQISPSNHRMNLNLMYLGPLFIHCPSTEAISPRKPLCAGRRETFTLAYINYSTFFFKKSSLYLTKGAWRWTPHC</sequence>
<proteinExistence type="predicted"/>
<keyword evidence="2" id="KW-1185">Reference proteome</keyword>
<evidence type="ECO:0000313" key="2">
    <source>
        <dbReference type="Proteomes" id="UP000187203"/>
    </source>
</evidence>
<reference evidence="2" key="1">
    <citation type="submission" date="2013-09" db="EMBL/GenBank/DDBJ databases">
        <title>Corchorus olitorius genome sequencing.</title>
        <authorList>
            <person name="Alam M."/>
            <person name="Haque M.S."/>
            <person name="Islam M.S."/>
            <person name="Emdad E.M."/>
            <person name="Islam M.M."/>
            <person name="Ahmed B."/>
            <person name="Halim A."/>
            <person name="Hossen Q.M.M."/>
            <person name="Hossain M.Z."/>
            <person name="Ahmed R."/>
            <person name="Khan M.M."/>
            <person name="Islam R."/>
            <person name="Rashid M.M."/>
            <person name="Khan S.A."/>
            <person name="Rahman M.S."/>
            <person name="Alam M."/>
            <person name="Yahiya A.S."/>
            <person name="Khan M.S."/>
            <person name="Azam M.S."/>
            <person name="Haque T."/>
            <person name="Lashkar M.Z.H."/>
            <person name="Akhand A.I."/>
            <person name="Morshed G."/>
            <person name="Roy S."/>
            <person name="Uddin K.S."/>
            <person name="Rabeya T."/>
            <person name="Hossain A.S."/>
            <person name="Chowdhury A."/>
            <person name="Snigdha A.R."/>
            <person name="Mortoza M.S."/>
            <person name="Matin S.A."/>
            <person name="Hoque S.M.E."/>
            <person name="Islam M.K."/>
            <person name="Roy D.K."/>
            <person name="Haider R."/>
            <person name="Moosa M.M."/>
            <person name="Elias S.M."/>
            <person name="Hasan A.M."/>
            <person name="Jahan S."/>
            <person name="Shafiuddin M."/>
            <person name="Mahmood N."/>
            <person name="Shommy N.S."/>
        </authorList>
    </citation>
    <scope>NUCLEOTIDE SEQUENCE [LARGE SCALE GENOMIC DNA]</scope>
    <source>
        <strain evidence="2">cv. O-4</strain>
    </source>
</reference>